<protein>
    <recommendedName>
        <fullName evidence="5">Putative 3-methyladenine DNA glycosylase</fullName>
        <ecNumber evidence="5">3.2.2.-</ecNumber>
    </recommendedName>
</protein>
<organism evidence="6 7">
    <name type="scientific">Blastochloris viridis</name>
    <name type="common">Rhodopseudomonas viridis</name>
    <dbReference type="NCBI Taxonomy" id="1079"/>
    <lineage>
        <taxon>Bacteria</taxon>
        <taxon>Pseudomonadati</taxon>
        <taxon>Pseudomonadota</taxon>
        <taxon>Alphaproteobacteria</taxon>
        <taxon>Hyphomicrobiales</taxon>
        <taxon>Blastochloridaceae</taxon>
        <taxon>Blastochloris</taxon>
    </lineage>
</organism>
<dbReference type="InterPro" id="IPR036995">
    <property type="entry name" value="MPG_sf"/>
</dbReference>
<dbReference type="GO" id="GO:0006284">
    <property type="term" value="P:base-excision repair"/>
    <property type="evidence" value="ECO:0007669"/>
    <property type="project" value="InterPro"/>
</dbReference>
<dbReference type="HAMAP" id="MF_00527">
    <property type="entry name" value="3MGH"/>
    <property type="match status" value="1"/>
</dbReference>
<evidence type="ECO:0000313" key="6">
    <source>
        <dbReference type="EMBL" id="TKW61257.1"/>
    </source>
</evidence>
<accession>A0A6N4RBY3</accession>
<dbReference type="Pfam" id="PF02245">
    <property type="entry name" value="Pur_DNA_glyco"/>
    <property type="match status" value="1"/>
</dbReference>
<evidence type="ECO:0000256" key="5">
    <source>
        <dbReference type="HAMAP-Rule" id="MF_00527"/>
    </source>
</evidence>
<dbReference type="Gene3D" id="3.10.300.10">
    <property type="entry name" value="Methylpurine-DNA glycosylase (MPG)"/>
    <property type="match status" value="1"/>
</dbReference>
<gene>
    <name evidence="6" type="ORF">DI628_01110</name>
</gene>
<dbReference type="InterPro" id="IPR003180">
    <property type="entry name" value="MPG"/>
</dbReference>
<evidence type="ECO:0000313" key="7">
    <source>
        <dbReference type="Proteomes" id="UP000320948"/>
    </source>
</evidence>
<dbReference type="SUPFAM" id="SSF50486">
    <property type="entry name" value="FMT C-terminal domain-like"/>
    <property type="match status" value="1"/>
</dbReference>
<evidence type="ECO:0000256" key="4">
    <source>
        <dbReference type="ARBA" id="ARBA00023204"/>
    </source>
</evidence>
<evidence type="ECO:0000256" key="1">
    <source>
        <dbReference type="ARBA" id="ARBA00009232"/>
    </source>
</evidence>
<evidence type="ECO:0000256" key="3">
    <source>
        <dbReference type="ARBA" id="ARBA00022801"/>
    </source>
</evidence>
<dbReference type="EMBL" id="VAFM01000001">
    <property type="protein sequence ID" value="TKW61257.1"/>
    <property type="molecule type" value="Genomic_DNA"/>
</dbReference>
<comment type="caution">
    <text evidence="6">The sequence shown here is derived from an EMBL/GenBank/DDBJ whole genome shotgun (WGS) entry which is preliminary data.</text>
</comment>
<name>A0A6N4RBY3_BLAVI</name>
<dbReference type="GO" id="GO:0003677">
    <property type="term" value="F:DNA binding"/>
    <property type="evidence" value="ECO:0007669"/>
    <property type="project" value="InterPro"/>
</dbReference>
<dbReference type="InterPro" id="IPR011034">
    <property type="entry name" value="Formyl_transferase-like_C_sf"/>
</dbReference>
<reference evidence="6 7" key="1">
    <citation type="journal article" date="2017" name="Nat. Commun.">
        <title>In situ click chemistry generation of cyclooxygenase-2 inhibitors.</title>
        <authorList>
            <person name="Bhardwaj A."/>
            <person name="Kaur J."/>
            <person name="Wuest M."/>
            <person name="Wuest F."/>
        </authorList>
    </citation>
    <scope>NUCLEOTIDE SEQUENCE [LARGE SCALE GENOMIC DNA]</scope>
    <source>
        <strain evidence="6">S2_018_000_R2_106</strain>
    </source>
</reference>
<proteinExistence type="inferred from homology"/>
<keyword evidence="2 5" id="KW-0227">DNA damage</keyword>
<keyword evidence="3 5" id="KW-0378">Hydrolase</keyword>
<dbReference type="PANTHER" id="PTHR10429">
    <property type="entry name" value="DNA-3-METHYLADENINE GLYCOSYLASE"/>
    <property type="match status" value="1"/>
</dbReference>
<dbReference type="GO" id="GO:0003905">
    <property type="term" value="F:alkylbase DNA N-glycosylase activity"/>
    <property type="evidence" value="ECO:0007669"/>
    <property type="project" value="InterPro"/>
</dbReference>
<comment type="similarity">
    <text evidence="1 5">Belongs to the DNA glycosylase MPG family.</text>
</comment>
<dbReference type="Proteomes" id="UP000320948">
    <property type="component" value="Unassembled WGS sequence"/>
</dbReference>
<dbReference type="AlphaFoldDB" id="A0A6N4RBY3"/>
<dbReference type="PANTHER" id="PTHR10429:SF0">
    <property type="entry name" value="DNA-3-METHYLADENINE GLYCOSYLASE"/>
    <property type="match status" value="1"/>
</dbReference>
<dbReference type="EC" id="3.2.2.-" evidence="5"/>
<evidence type="ECO:0000256" key="2">
    <source>
        <dbReference type="ARBA" id="ARBA00022763"/>
    </source>
</evidence>
<sequence length="166" mass="18025">MKLERAFFDRDPVSVARGLLGCVLVHMVDGERRTGRIVETEAYLVESDAAAHTAYGKKAAWRAMGQGPGTLYIHPMRQYVGLDMIAKDGCVLVRGLEPLEGISGVLNGPAKLTRAMGIPRAYDGGSVLNEDSALWVEYSEAVGDIVAGPRVGITRDVELPLRFRLI</sequence>
<keyword evidence="4 5" id="KW-0234">DNA repair</keyword>